<accession>A0A0D2DPF3</accession>
<dbReference type="GeneID" id="27361800"/>
<protein>
    <submittedName>
        <fullName evidence="2">Uncharacterized protein</fullName>
    </submittedName>
</protein>
<dbReference type="AlphaFoldDB" id="A0A0D2DPF3"/>
<name>A0A0D2DPF3_9EURO</name>
<keyword evidence="3" id="KW-1185">Reference proteome</keyword>
<dbReference type="EMBL" id="KN847342">
    <property type="protein sequence ID" value="KIW37729.1"/>
    <property type="molecule type" value="Genomic_DNA"/>
</dbReference>
<proteinExistence type="predicted"/>
<feature type="region of interest" description="Disordered" evidence="1">
    <location>
        <begin position="55"/>
        <end position="78"/>
    </location>
</feature>
<dbReference type="Proteomes" id="UP000053342">
    <property type="component" value="Unassembled WGS sequence"/>
</dbReference>
<sequence length="90" mass="10064">MLCWCGIVIQLPQWFRRKESGTRNNGTGEVTVRPPTYISVIEAVASHVDEISSQEVTTDGPNFLRSQAPSPESLGQISDQREEYLKSVEI</sequence>
<evidence type="ECO:0000313" key="3">
    <source>
        <dbReference type="Proteomes" id="UP000053342"/>
    </source>
</evidence>
<gene>
    <name evidence="2" type="ORF">PV06_09726</name>
</gene>
<dbReference type="RefSeq" id="XP_016257945.1">
    <property type="nucleotide sequence ID" value="XM_016411191.1"/>
</dbReference>
<dbReference type="OrthoDB" id="10349987at2759"/>
<dbReference type="VEuPathDB" id="FungiDB:PV06_09726"/>
<organism evidence="2 3">
    <name type="scientific">Exophiala oligosperma</name>
    <dbReference type="NCBI Taxonomy" id="215243"/>
    <lineage>
        <taxon>Eukaryota</taxon>
        <taxon>Fungi</taxon>
        <taxon>Dikarya</taxon>
        <taxon>Ascomycota</taxon>
        <taxon>Pezizomycotina</taxon>
        <taxon>Eurotiomycetes</taxon>
        <taxon>Chaetothyriomycetidae</taxon>
        <taxon>Chaetothyriales</taxon>
        <taxon>Herpotrichiellaceae</taxon>
        <taxon>Exophiala</taxon>
    </lineage>
</organism>
<dbReference type="HOGENOM" id="CLU_2512652_0_0_1"/>
<evidence type="ECO:0000313" key="2">
    <source>
        <dbReference type="EMBL" id="KIW37729.1"/>
    </source>
</evidence>
<reference evidence="2 3" key="1">
    <citation type="submission" date="2015-01" db="EMBL/GenBank/DDBJ databases">
        <title>The Genome Sequence of Exophiala oligosperma CBS72588.</title>
        <authorList>
            <consortium name="The Broad Institute Genomics Platform"/>
            <person name="Cuomo C."/>
            <person name="de Hoog S."/>
            <person name="Gorbushina A."/>
            <person name="Stielow B."/>
            <person name="Teixiera M."/>
            <person name="Abouelleil A."/>
            <person name="Chapman S.B."/>
            <person name="Priest M."/>
            <person name="Young S.K."/>
            <person name="Wortman J."/>
            <person name="Nusbaum C."/>
            <person name="Birren B."/>
        </authorList>
    </citation>
    <scope>NUCLEOTIDE SEQUENCE [LARGE SCALE GENOMIC DNA]</scope>
    <source>
        <strain evidence="2 3">CBS 72588</strain>
    </source>
</reference>
<evidence type="ECO:0000256" key="1">
    <source>
        <dbReference type="SAM" id="MobiDB-lite"/>
    </source>
</evidence>